<dbReference type="Proteomes" id="UP000482155">
    <property type="component" value="Unassembled WGS sequence"/>
</dbReference>
<keyword evidence="3" id="KW-1185">Reference proteome</keyword>
<comment type="caution">
    <text evidence="2">The sequence shown here is derived from an EMBL/GenBank/DDBJ whole genome shotgun (WGS) entry which is preliminary data.</text>
</comment>
<gene>
    <name evidence="2" type="primary">phaP</name>
    <name evidence="2" type="ORF">G3574_18140</name>
</gene>
<protein>
    <submittedName>
        <fullName evidence="2">TIGR01841 family phasin</fullName>
    </submittedName>
</protein>
<evidence type="ECO:0000313" key="3">
    <source>
        <dbReference type="Proteomes" id="UP000482155"/>
    </source>
</evidence>
<dbReference type="InterPro" id="IPR018968">
    <property type="entry name" value="Phasin"/>
</dbReference>
<accession>A0A6B3SQG7</accession>
<dbReference type="Pfam" id="PF09361">
    <property type="entry name" value="Phasin_2"/>
    <property type="match status" value="1"/>
</dbReference>
<dbReference type="EMBL" id="JAAIVB010000065">
    <property type="protein sequence ID" value="NEX63007.1"/>
    <property type="molecule type" value="Genomic_DNA"/>
</dbReference>
<dbReference type="NCBIfam" id="TIGR01841">
    <property type="entry name" value="phasin"/>
    <property type="match status" value="1"/>
</dbReference>
<reference evidence="2 3" key="1">
    <citation type="submission" date="2020-02" db="EMBL/GenBank/DDBJ databases">
        <authorList>
            <person name="Kim M.K."/>
        </authorList>
    </citation>
    <scope>NUCLEOTIDE SEQUENCE [LARGE SCALE GENOMIC DNA]</scope>
    <source>
        <strain evidence="2 3">17J57-3</strain>
    </source>
</reference>
<proteinExistence type="predicted"/>
<evidence type="ECO:0000259" key="1">
    <source>
        <dbReference type="Pfam" id="PF09361"/>
    </source>
</evidence>
<dbReference type="InterPro" id="IPR010127">
    <property type="entry name" value="Phasin_subfam-1"/>
</dbReference>
<name>A0A6B3SQG7_9BURK</name>
<dbReference type="AlphaFoldDB" id="A0A6B3SQG7"/>
<evidence type="ECO:0000313" key="2">
    <source>
        <dbReference type="EMBL" id="NEX63007.1"/>
    </source>
</evidence>
<organism evidence="2 3">
    <name type="scientific">Noviherbaspirillum galbum</name>
    <dbReference type="NCBI Taxonomy" id="2709383"/>
    <lineage>
        <taxon>Bacteria</taxon>
        <taxon>Pseudomonadati</taxon>
        <taxon>Pseudomonadota</taxon>
        <taxon>Betaproteobacteria</taxon>
        <taxon>Burkholderiales</taxon>
        <taxon>Oxalobacteraceae</taxon>
        <taxon>Noviherbaspirillum</taxon>
    </lineage>
</organism>
<feature type="domain" description="Phasin" evidence="1">
    <location>
        <begin position="12"/>
        <end position="109"/>
    </location>
</feature>
<dbReference type="RefSeq" id="WP_163966308.1">
    <property type="nucleotide sequence ID" value="NZ_JAAIVB010000065.1"/>
</dbReference>
<sequence>MFYFTQQVAPSTKAHLEAQFAFFSDLSKQMFDAVQKINELNIQIAQTALQETLSSTREVFAAQNPIDALSVATSQVQPAAERLRAYQQHLTDIAARTQAEFARTAETHVPEASRTASAVVDEVARRAAEETQKATDRQKAVLAKVASPIQSADGARAAGSVH</sequence>